<name>A0A812DQ96_ACAPH</name>
<feature type="region of interest" description="Disordered" evidence="2">
    <location>
        <begin position="128"/>
        <end position="212"/>
    </location>
</feature>
<feature type="compositionally biased region" description="Polar residues" evidence="2">
    <location>
        <begin position="151"/>
        <end position="160"/>
    </location>
</feature>
<evidence type="ECO:0000313" key="4">
    <source>
        <dbReference type="EMBL" id="CAE1308538.1"/>
    </source>
</evidence>
<dbReference type="InterPro" id="IPR013087">
    <property type="entry name" value="Znf_C2H2_type"/>
</dbReference>
<organism evidence="4 5">
    <name type="scientific">Acanthosepion pharaonis</name>
    <name type="common">Pharaoh cuttlefish</name>
    <name type="synonym">Sepia pharaonis</name>
    <dbReference type="NCBI Taxonomy" id="158019"/>
    <lineage>
        <taxon>Eukaryota</taxon>
        <taxon>Metazoa</taxon>
        <taxon>Spiralia</taxon>
        <taxon>Lophotrochozoa</taxon>
        <taxon>Mollusca</taxon>
        <taxon>Cephalopoda</taxon>
        <taxon>Coleoidea</taxon>
        <taxon>Decapodiformes</taxon>
        <taxon>Sepiida</taxon>
        <taxon>Sepiina</taxon>
        <taxon>Sepiidae</taxon>
        <taxon>Acanthosepion</taxon>
    </lineage>
</organism>
<accession>A0A812DQ96</accession>
<dbReference type="SUPFAM" id="SSF57667">
    <property type="entry name" value="beta-beta-alpha zinc fingers"/>
    <property type="match status" value="1"/>
</dbReference>
<keyword evidence="1" id="KW-0479">Metal-binding</keyword>
<proteinExistence type="predicted"/>
<evidence type="ECO:0000259" key="3">
    <source>
        <dbReference type="PROSITE" id="PS50157"/>
    </source>
</evidence>
<evidence type="ECO:0000256" key="1">
    <source>
        <dbReference type="PROSITE-ProRule" id="PRU00042"/>
    </source>
</evidence>
<feature type="compositionally biased region" description="Low complexity" evidence="2">
    <location>
        <begin position="128"/>
        <end position="148"/>
    </location>
</feature>
<evidence type="ECO:0000313" key="5">
    <source>
        <dbReference type="Proteomes" id="UP000597762"/>
    </source>
</evidence>
<dbReference type="AlphaFoldDB" id="A0A812DQ96"/>
<dbReference type="InterPro" id="IPR036236">
    <property type="entry name" value="Znf_C2H2_sf"/>
</dbReference>
<sequence length="212" mass="23241">MKVHSPNRQKNMCRLCNARFTSCNLLGSHLRTHEIHQIHLCRCCGEGFPTAEELDQHKKLHDVKGTIRASRGRRNAAHHVVSDLDILSADGSGDLSLRGDALIEKPNLQGSKWIGCARFCLSQIPVENSNGNGDTTSGTGATTDGADNPGNALSDNSKQPSSDHEIEPVTIHEDSGSPDIEILPEDMSKNRQPETDETEERNDPNVRPKYIS</sequence>
<feature type="domain" description="C2H2-type" evidence="3">
    <location>
        <begin position="39"/>
        <end position="66"/>
    </location>
</feature>
<dbReference type="GO" id="GO:0008270">
    <property type="term" value="F:zinc ion binding"/>
    <property type="evidence" value="ECO:0007669"/>
    <property type="project" value="UniProtKB-KW"/>
</dbReference>
<keyword evidence="1" id="KW-0863">Zinc-finger</keyword>
<evidence type="ECO:0000256" key="2">
    <source>
        <dbReference type="SAM" id="MobiDB-lite"/>
    </source>
</evidence>
<feature type="compositionally biased region" description="Basic and acidic residues" evidence="2">
    <location>
        <begin position="161"/>
        <end position="175"/>
    </location>
</feature>
<keyword evidence="5" id="KW-1185">Reference proteome</keyword>
<protein>
    <recommendedName>
        <fullName evidence="3">C2H2-type domain-containing protein</fullName>
    </recommendedName>
</protein>
<dbReference type="Proteomes" id="UP000597762">
    <property type="component" value="Unassembled WGS sequence"/>
</dbReference>
<dbReference type="EMBL" id="CAHIKZ030004200">
    <property type="protein sequence ID" value="CAE1308538.1"/>
    <property type="molecule type" value="Genomic_DNA"/>
</dbReference>
<dbReference type="Gene3D" id="3.30.160.60">
    <property type="entry name" value="Classic Zinc Finger"/>
    <property type="match status" value="1"/>
</dbReference>
<gene>
    <name evidence="4" type="ORF">SPHA_60388</name>
</gene>
<dbReference type="SMART" id="SM00355">
    <property type="entry name" value="ZnF_C2H2"/>
    <property type="match status" value="2"/>
</dbReference>
<comment type="caution">
    <text evidence="4">The sequence shown here is derived from an EMBL/GenBank/DDBJ whole genome shotgun (WGS) entry which is preliminary data.</text>
</comment>
<reference evidence="4" key="1">
    <citation type="submission" date="2021-01" db="EMBL/GenBank/DDBJ databases">
        <authorList>
            <person name="Li R."/>
            <person name="Bekaert M."/>
        </authorList>
    </citation>
    <scope>NUCLEOTIDE SEQUENCE</scope>
    <source>
        <strain evidence="4">Farmed</strain>
    </source>
</reference>
<dbReference type="PROSITE" id="PS00028">
    <property type="entry name" value="ZINC_FINGER_C2H2_1"/>
    <property type="match status" value="2"/>
</dbReference>
<dbReference type="OrthoDB" id="8922241at2759"/>
<dbReference type="PROSITE" id="PS50157">
    <property type="entry name" value="ZINC_FINGER_C2H2_2"/>
    <property type="match status" value="1"/>
</dbReference>
<keyword evidence="1" id="KW-0862">Zinc</keyword>